<gene>
    <name evidence="2" type="ORF">M407DRAFT_120576</name>
</gene>
<evidence type="ECO:0000256" key="1">
    <source>
        <dbReference type="SAM" id="MobiDB-lite"/>
    </source>
</evidence>
<protein>
    <submittedName>
        <fullName evidence="2">Uncharacterized protein</fullName>
    </submittedName>
</protein>
<proteinExistence type="predicted"/>
<feature type="region of interest" description="Disordered" evidence="1">
    <location>
        <begin position="78"/>
        <end position="109"/>
    </location>
</feature>
<evidence type="ECO:0000313" key="3">
    <source>
        <dbReference type="Proteomes" id="UP000054248"/>
    </source>
</evidence>
<feature type="compositionally biased region" description="Pro residues" evidence="1">
    <location>
        <begin position="10"/>
        <end position="19"/>
    </location>
</feature>
<dbReference type="STRING" id="1051891.A0A0C3LL75"/>
<dbReference type="OrthoDB" id="1713558at2759"/>
<reference evidence="3" key="2">
    <citation type="submission" date="2015-01" db="EMBL/GenBank/DDBJ databases">
        <title>Evolutionary Origins and Diversification of the Mycorrhizal Mutualists.</title>
        <authorList>
            <consortium name="DOE Joint Genome Institute"/>
            <consortium name="Mycorrhizal Genomics Consortium"/>
            <person name="Kohler A."/>
            <person name="Kuo A."/>
            <person name="Nagy L.G."/>
            <person name="Floudas D."/>
            <person name="Copeland A."/>
            <person name="Barry K.W."/>
            <person name="Cichocki N."/>
            <person name="Veneault-Fourrey C."/>
            <person name="LaButti K."/>
            <person name="Lindquist E.A."/>
            <person name="Lipzen A."/>
            <person name="Lundell T."/>
            <person name="Morin E."/>
            <person name="Murat C."/>
            <person name="Riley R."/>
            <person name="Ohm R."/>
            <person name="Sun H."/>
            <person name="Tunlid A."/>
            <person name="Henrissat B."/>
            <person name="Grigoriev I.V."/>
            <person name="Hibbett D.S."/>
            <person name="Martin F."/>
        </authorList>
    </citation>
    <scope>NUCLEOTIDE SEQUENCE [LARGE SCALE GENOMIC DNA]</scope>
    <source>
        <strain evidence="3">MUT 4182</strain>
    </source>
</reference>
<dbReference type="HOGENOM" id="CLU_2185881_0_0_1"/>
<sequence length="109" mass="12005">MTRKGIPSTTTPPPAPKLAPTPAEEVRANLQLIERAVSTLEPRYTARVLRSLTTLRKKLDAKAFAEVVGGLKGRSQKKMALSRNRKLATDAVRRSIPVERPTDKSTTRS</sequence>
<accession>A0A0C3LL75</accession>
<dbReference type="AlphaFoldDB" id="A0A0C3LL75"/>
<keyword evidence="3" id="KW-1185">Reference proteome</keyword>
<evidence type="ECO:0000313" key="2">
    <source>
        <dbReference type="EMBL" id="KIO22122.1"/>
    </source>
</evidence>
<dbReference type="EMBL" id="KN823118">
    <property type="protein sequence ID" value="KIO22122.1"/>
    <property type="molecule type" value="Genomic_DNA"/>
</dbReference>
<organism evidence="2 3">
    <name type="scientific">Tulasnella calospora MUT 4182</name>
    <dbReference type="NCBI Taxonomy" id="1051891"/>
    <lineage>
        <taxon>Eukaryota</taxon>
        <taxon>Fungi</taxon>
        <taxon>Dikarya</taxon>
        <taxon>Basidiomycota</taxon>
        <taxon>Agaricomycotina</taxon>
        <taxon>Agaricomycetes</taxon>
        <taxon>Cantharellales</taxon>
        <taxon>Tulasnellaceae</taxon>
        <taxon>Tulasnella</taxon>
    </lineage>
</organism>
<name>A0A0C3LL75_9AGAM</name>
<reference evidence="2 3" key="1">
    <citation type="submission" date="2014-04" db="EMBL/GenBank/DDBJ databases">
        <authorList>
            <consortium name="DOE Joint Genome Institute"/>
            <person name="Kuo A."/>
            <person name="Girlanda M."/>
            <person name="Perotto S."/>
            <person name="Kohler A."/>
            <person name="Nagy L.G."/>
            <person name="Floudas D."/>
            <person name="Copeland A."/>
            <person name="Barry K.W."/>
            <person name="Cichocki N."/>
            <person name="Veneault-Fourrey C."/>
            <person name="LaButti K."/>
            <person name="Lindquist E.A."/>
            <person name="Lipzen A."/>
            <person name="Lundell T."/>
            <person name="Morin E."/>
            <person name="Murat C."/>
            <person name="Sun H."/>
            <person name="Tunlid A."/>
            <person name="Henrissat B."/>
            <person name="Grigoriev I.V."/>
            <person name="Hibbett D.S."/>
            <person name="Martin F."/>
            <person name="Nordberg H.P."/>
            <person name="Cantor M.N."/>
            <person name="Hua S.X."/>
        </authorList>
    </citation>
    <scope>NUCLEOTIDE SEQUENCE [LARGE SCALE GENOMIC DNA]</scope>
    <source>
        <strain evidence="2 3">MUT 4182</strain>
    </source>
</reference>
<dbReference type="Proteomes" id="UP000054248">
    <property type="component" value="Unassembled WGS sequence"/>
</dbReference>
<feature type="compositionally biased region" description="Basic and acidic residues" evidence="1">
    <location>
        <begin position="87"/>
        <end position="109"/>
    </location>
</feature>
<feature type="region of interest" description="Disordered" evidence="1">
    <location>
        <begin position="1"/>
        <end position="23"/>
    </location>
</feature>